<dbReference type="Gene3D" id="2.60.40.10">
    <property type="entry name" value="Immunoglobulins"/>
    <property type="match status" value="1"/>
</dbReference>
<keyword evidence="15" id="KW-1185">Reference proteome</keyword>
<dbReference type="PANTHER" id="PTHR16675:SF242">
    <property type="entry name" value="MAJOR HISTOCOMPATIBILITY COMPLEX CLASS I-RELATED GENE PROTEIN"/>
    <property type="match status" value="1"/>
</dbReference>
<dbReference type="Pfam" id="PF00129">
    <property type="entry name" value="MHC_I"/>
    <property type="match status" value="1"/>
</dbReference>
<dbReference type="InterPro" id="IPR003006">
    <property type="entry name" value="Ig/MHC_CS"/>
</dbReference>
<keyword evidence="8 12" id="KW-0472">Membrane</keyword>
<keyword evidence="6" id="KW-0391">Immunity</keyword>
<keyword evidence="9" id="KW-1015">Disulfide bond</keyword>
<dbReference type="InterPro" id="IPR011162">
    <property type="entry name" value="MHC_I/II-like_Ag-recog"/>
</dbReference>
<evidence type="ECO:0000313" key="14">
    <source>
        <dbReference type="EMBL" id="OWK08521.1"/>
    </source>
</evidence>
<dbReference type="GO" id="GO:0005615">
    <property type="term" value="C:extracellular space"/>
    <property type="evidence" value="ECO:0007669"/>
    <property type="project" value="TreeGrafter"/>
</dbReference>
<dbReference type="GO" id="GO:0002474">
    <property type="term" value="P:antigen processing and presentation of peptide antigen via MHC class I"/>
    <property type="evidence" value="ECO:0007669"/>
    <property type="project" value="UniProtKB-KW"/>
</dbReference>
<accession>A0A212CR71</accession>
<evidence type="ECO:0000256" key="10">
    <source>
        <dbReference type="ARBA" id="ARBA00023180"/>
    </source>
</evidence>
<evidence type="ECO:0000259" key="13">
    <source>
        <dbReference type="PROSITE" id="PS50835"/>
    </source>
</evidence>
<dbReference type="InterPro" id="IPR037055">
    <property type="entry name" value="MHC_I-like_Ag-recog_sf"/>
</dbReference>
<dbReference type="InterPro" id="IPR050208">
    <property type="entry name" value="MHC_class-I_related"/>
</dbReference>
<dbReference type="OrthoDB" id="8936120at2759"/>
<dbReference type="SUPFAM" id="SSF54452">
    <property type="entry name" value="MHC antigen-recognition domain"/>
    <property type="match status" value="1"/>
</dbReference>
<feature type="domain" description="Ig-like" evidence="13">
    <location>
        <begin position="284"/>
        <end position="386"/>
    </location>
</feature>
<evidence type="ECO:0000256" key="3">
    <source>
        <dbReference type="ARBA" id="ARBA00022451"/>
    </source>
</evidence>
<dbReference type="AlphaFoldDB" id="A0A212CR71"/>
<protein>
    <submittedName>
        <fullName evidence="14">MR1</fullName>
    </submittedName>
</protein>
<dbReference type="GO" id="GO:0006955">
    <property type="term" value="P:immune response"/>
    <property type="evidence" value="ECO:0007669"/>
    <property type="project" value="TreeGrafter"/>
</dbReference>
<keyword evidence="10" id="KW-0325">Glycoprotein</keyword>
<dbReference type="FunFam" id="2.60.40.10:FF:000204">
    <property type="entry name" value="Major histocompatibility complex, class I-related protein"/>
    <property type="match status" value="1"/>
</dbReference>
<evidence type="ECO:0000256" key="6">
    <source>
        <dbReference type="ARBA" id="ARBA00022859"/>
    </source>
</evidence>
<proteinExistence type="inferred from homology"/>
<feature type="region of interest" description="Disordered" evidence="11">
    <location>
        <begin position="1"/>
        <end position="62"/>
    </location>
</feature>
<dbReference type="EMBL" id="MKHE01000014">
    <property type="protein sequence ID" value="OWK08521.1"/>
    <property type="molecule type" value="Genomic_DNA"/>
</dbReference>
<keyword evidence="3" id="KW-0490">MHC I</keyword>
<keyword evidence="7 12" id="KW-1133">Transmembrane helix</keyword>
<organism evidence="14 15">
    <name type="scientific">Cervus elaphus hippelaphus</name>
    <name type="common">European red deer</name>
    <dbReference type="NCBI Taxonomy" id="46360"/>
    <lineage>
        <taxon>Eukaryota</taxon>
        <taxon>Metazoa</taxon>
        <taxon>Chordata</taxon>
        <taxon>Craniata</taxon>
        <taxon>Vertebrata</taxon>
        <taxon>Euteleostomi</taxon>
        <taxon>Mammalia</taxon>
        <taxon>Eutheria</taxon>
        <taxon>Laurasiatheria</taxon>
        <taxon>Artiodactyla</taxon>
        <taxon>Ruminantia</taxon>
        <taxon>Pecora</taxon>
        <taxon>Cervidae</taxon>
        <taxon>Cervinae</taxon>
        <taxon>Cervus</taxon>
    </lineage>
</organism>
<dbReference type="PROSITE" id="PS00290">
    <property type="entry name" value="IG_MHC"/>
    <property type="match status" value="1"/>
</dbReference>
<evidence type="ECO:0000256" key="7">
    <source>
        <dbReference type="ARBA" id="ARBA00022989"/>
    </source>
</evidence>
<comment type="subcellular location">
    <subcellularLocation>
        <location evidence="1">Membrane</location>
        <topology evidence="1">Single-pass type I membrane protein</topology>
    </subcellularLocation>
</comment>
<evidence type="ECO:0000256" key="9">
    <source>
        <dbReference type="ARBA" id="ARBA00023157"/>
    </source>
</evidence>
<evidence type="ECO:0000256" key="5">
    <source>
        <dbReference type="ARBA" id="ARBA00022729"/>
    </source>
</evidence>
<keyword evidence="5" id="KW-0732">Signal</keyword>
<comment type="similarity">
    <text evidence="2">Belongs to the MHC class I family.</text>
</comment>
<dbReference type="PROSITE" id="PS50835">
    <property type="entry name" value="IG_LIKE"/>
    <property type="match status" value="1"/>
</dbReference>
<dbReference type="GO" id="GO:0009897">
    <property type="term" value="C:external side of plasma membrane"/>
    <property type="evidence" value="ECO:0007669"/>
    <property type="project" value="TreeGrafter"/>
</dbReference>
<dbReference type="InterPro" id="IPR003597">
    <property type="entry name" value="Ig_C1-set"/>
</dbReference>
<comment type="caution">
    <text evidence="14">The sequence shown here is derived from an EMBL/GenBank/DDBJ whole genome shotgun (WGS) entry which is preliminary data.</text>
</comment>
<evidence type="ECO:0000256" key="1">
    <source>
        <dbReference type="ARBA" id="ARBA00004479"/>
    </source>
</evidence>
<evidence type="ECO:0000256" key="8">
    <source>
        <dbReference type="ARBA" id="ARBA00023136"/>
    </source>
</evidence>
<dbReference type="Pfam" id="PF07654">
    <property type="entry name" value="C1-set"/>
    <property type="match status" value="1"/>
</dbReference>
<dbReference type="PANTHER" id="PTHR16675">
    <property type="entry name" value="MHC CLASS I-RELATED"/>
    <property type="match status" value="1"/>
</dbReference>
<dbReference type="InterPro" id="IPR013783">
    <property type="entry name" value="Ig-like_fold"/>
</dbReference>
<evidence type="ECO:0000256" key="11">
    <source>
        <dbReference type="SAM" id="MobiDB-lite"/>
    </source>
</evidence>
<reference evidence="14 15" key="1">
    <citation type="journal article" date="2018" name="Mol. Genet. Genomics">
        <title>The red deer Cervus elaphus genome CerEla1.0: sequencing, annotating, genes, and chromosomes.</title>
        <authorList>
            <person name="Bana N.A."/>
            <person name="Nyiri A."/>
            <person name="Nagy J."/>
            <person name="Frank K."/>
            <person name="Nagy T."/>
            <person name="Steger V."/>
            <person name="Schiller M."/>
            <person name="Lakatos P."/>
            <person name="Sugar L."/>
            <person name="Horn P."/>
            <person name="Barta E."/>
            <person name="Orosz L."/>
        </authorList>
    </citation>
    <scope>NUCLEOTIDE SEQUENCE [LARGE SCALE GENOMIC DNA]</scope>
    <source>
        <strain evidence="14">Hungarian</strain>
    </source>
</reference>
<dbReference type="Proteomes" id="UP000242450">
    <property type="component" value="Chromosome 14"/>
</dbReference>
<keyword evidence="4 12" id="KW-0812">Transmembrane</keyword>
<feature type="compositionally biased region" description="Basic residues" evidence="11">
    <location>
        <begin position="44"/>
        <end position="53"/>
    </location>
</feature>
<dbReference type="InterPro" id="IPR011161">
    <property type="entry name" value="MHC_I-like_Ag-recog"/>
</dbReference>
<dbReference type="SUPFAM" id="SSF48726">
    <property type="entry name" value="Immunoglobulin"/>
    <property type="match status" value="1"/>
</dbReference>
<evidence type="ECO:0000256" key="4">
    <source>
        <dbReference type="ARBA" id="ARBA00022692"/>
    </source>
</evidence>
<evidence type="ECO:0000256" key="12">
    <source>
        <dbReference type="SAM" id="Phobius"/>
    </source>
</evidence>
<evidence type="ECO:0000256" key="2">
    <source>
        <dbReference type="ARBA" id="ARBA00006909"/>
    </source>
</evidence>
<dbReference type="InterPro" id="IPR036179">
    <property type="entry name" value="Ig-like_dom_sf"/>
</dbReference>
<feature type="transmembrane region" description="Helical" evidence="12">
    <location>
        <begin position="385"/>
        <end position="409"/>
    </location>
</feature>
<dbReference type="InterPro" id="IPR007110">
    <property type="entry name" value="Ig-like_dom"/>
</dbReference>
<dbReference type="CDD" id="cd07698">
    <property type="entry name" value="IgC1_MHC_I_alpha3"/>
    <property type="match status" value="1"/>
</dbReference>
<gene>
    <name evidence="14" type="ORF">Celaphus_00011176</name>
</gene>
<evidence type="ECO:0000313" key="15">
    <source>
        <dbReference type="Proteomes" id="UP000242450"/>
    </source>
</evidence>
<sequence>MGTADQIQTLEPATRLSPPPTPPGASGRLAPPPGSSASANHERHPPHHFRTRAHVTTAGPSPRWRVLGTLSHDPGGGALGADSRPELLIPSQERHSGVLDCAVCLHQMRSFLVDTREVQCKSSRESQAVLLHLIWLLTIRDYDNSYRTHSLRYFRLGVSEPGYGIPEFISAGYVDSHPITMYNSVSQLKEPRAPWMAENLAPDHWERYTQLLRGWQQAFKVELKQLQRHYNHSDTLSWIAMDNVGDIIRRAWEANGHELQYQKNWLEEECIAWLKRFLEYGKDPLQRTEPPKVRVSRKETFPGITTLYCRAHGFYPPEISMKWMKNGEEIIQDTEYGGILPSGDGTYQTWVSVEMDSQNNDIYSCHVEHGGVHMVLQGSQESETMLLVMKAVGFIALAIALAGVGILAWRRRPRGACTKPLHWKGLKDLMVARSLQVSVALETVVRGGNGRRADPGRIEALLPNKVHHHTRMKVRMV</sequence>
<dbReference type="Gene3D" id="3.30.500.10">
    <property type="entry name" value="MHC class I-like antigen recognition-like"/>
    <property type="match status" value="2"/>
</dbReference>
<dbReference type="SMART" id="SM00407">
    <property type="entry name" value="IGc1"/>
    <property type="match status" value="1"/>
</dbReference>
<name>A0A212CR71_CEREH</name>
<dbReference type="GO" id="GO:0042612">
    <property type="term" value="C:MHC class I protein complex"/>
    <property type="evidence" value="ECO:0007669"/>
    <property type="project" value="UniProtKB-KW"/>
</dbReference>
<feature type="compositionally biased region" description="Polar residues" evidence="11">
    <location>
        <begin position="1"/>
        <end position="11"/>
    </location>
</feature>